<dbReference type="SUPFAM" id="SSF48024">
    <property type="entry name" value="N-terminal domain of DnaB helicase"/>
    <property type="match status" value="1"/>
</dbReference>
<comment type="similarity">
    <text evidence="1">Belongs to the helicase family. DnaB subfamily.</text>
</comment>
<keyword evidence="8" id="KW-0413">Isomerase</keyword>
<dbReference type="PROSITE" id="PS51199">
    <property type="entry name" value="SF4_HELICASE"/>
    <property type="match status" value="1"/>
</dbReference>
<evidence type="ECO:0000256" key="9">
    <source>
        <dbReference type="ARBA" id="ARBA00044969"/>
    </source>
</evidence>
<dbReference type="Gene3D" id="1.10.860.10">
    <property type="entry name" value="DNAb Helicase, Chain A"/>
    <property type="match status" value="1"/>
</dbReference>
<dbReference type="EMBL" id="BK014973">
    <property type="protein sequence ID" value="DAD85072.1"/>
    <property type="molecule type" value="Genomic_DNA"/>
</dbReference>
<reference evidence="12" key="1">
    <citation type="journal article" date="2021" name="Proc. Natl. Acad. Sci. U.S.A.">
        <title>A Catalog of Tens of Thousands of Viruses from Human Metagenomes Reveals Hidden Associations with Chronic Diseases.</title>
        <authorList>
            <person name="Tisza M.J."/>
            <person name="Buck C.B."/>
        </authorList>
    </citation>
    <scope>NUCLEOTIDE SEQUENCE</scope>
    <source>
        <strain evidence="12">CtbWL16</strain>
    </source>
</reference>
<accession>A0A8S5MSF5</accession>
<dbReference type="PANTHER" id="PTHR30153">
    <property type="entry name" value="REPLICATIVE DNA HELICASE DNAB"/>
    <property type="match status" value="1"/>
</dbReference>
<dbReference type="GO" id="GO:0005524">
    <property type="term" value="F:ATP binding"/>
    <property type="evidence" value="ECO:0007669"/>
    <property type="project" value="UniProtKB-KW"/>
</dbReference>
<evidence type="ECO:0000256" key="3">
    <source>
        <dbReference type="ARBA" id="ARBA00022741"/>
    </source>
</evidence>
<dbReference type="Pfam" id="PF00772">
    <property type="entry name" value="DnaB"/>
    <property type="match status" value="1"/>
</dbReference>
<name>A0A8S5MSF5_9CAUD</name>
<feature type="domain" description="SF4 helicase" evidence="11">
    <location>
        <begin position="158"/>
        <end position="417"/>
    </location>
</feature>
<dbReference type="InterPro" id="IPR036185">
    <property type="entry name" value="DNA_heli_DnaB-like_N_sf"/>
</dbReference>
<evidence type="ECO:0000259" key="11">
    <source>
        <dbReference type="PROSITE" id="PS51199"/>
    </source>
</evidence>
<dbReference type="EC" id="5.6.2.3" evidence="9"/>
<protein>
    <recommendedName>
        <fullName evidence="9">DNA 5'-3' helicase</fullName>
        <ecNumber evidence="9">5.6.2.3</ecNumber>
    </recommendedName>
</protein>
<evidence type="ECO:0000256" key="1">
    <source>
        <dbReference type="ARBA" id="ARBA00008428"/>
    </source>
</evidence>
<dbReference type="SUPFAM" id="SSF52540">
    <property type="entry name" value="P-loop containing nucleoside triphosphate hydrolases"/>
    <property type="match status" value="1"/>
</dbReference>
<dbReference type="GO" id="GO:0043139">
    <property type="term" value="F:5'-3' DNA helicase activity"/>
    <property type="evidence" value="ECO:0007669"/>
    <property type="project" value="UniProtKB-EC"/>
</dbReference>
<evidence type="ECO:0000256" key="4">
    <source>
        <dbReference type="ARBA" id="ARBA00022801"/>
    </source>
</evidence>
<keyword evidence="4" id="KW-0378">Hydrolase</keyword>
<proteinExistence type="inferred from homology"/>
<keyword evidence="7" id="KW-0238">DNA-binding</keyword>
<comment type="catalytic activity">
    <reaction evidence="10">
        <text>ATP + H2O = ADP + phosphate + H(+)</text>
        <dbReference type="Rhea" id="RHEA:13065"/>
        <dbReference type="ChEBI" id="CHEBI:15377"/>
        <dbReference type="ChEBI" id="CHEBI:15378"/>
        <dbReference type="ChEBI" id="CHEBI:30616"/>
        <dbReference type="ChEBI" id="CHEBI:43474"/>
        <dbReference type="ChEBI" id="CHEBI:456216"/>
        <dbReference type="EC" id="5.6.2.3"/>
    </reaction>
</comment>
<evidence type="ECO:0000256" key="6">
    <source>
        <dbReference type="ARBA" id="ARBA00022840"/>
    </source>
</evidence>
<organism evidence="12">
    <name type="scientific">Myoviridae sp. ctbWL16</name>
    <dbReference type="NCBI Taxonomy" id="2826668"/>
    <lineage>
        <taxon>Viruses</taxon>
        <taxon>Duplodnaviria</taxon>
        <taxon>Heunggongvirae</taxon>
        <taxon>Uroviricota</taxon>
        <taxon>Caudoviricetes</taxon>
    </lineage>
</organism>
<keyword evidence="2" id="KW-0235">DNA replication</keyword>
<evidence type="ECO:0000256" key="2">
    <source>
        <dbReference type="ARBA" id="ARBA00022705"/>
    </source>
</evidence>
<dbReference type="InterPro" id="IPR007693">
    <property type="entry name" value="DNA_helicase_DnaB-like_N"/>
</dbReference>
<evidence type="ECO:0000256" key="8">
    <source>
        <dbReference type="ARBA" id="ARBA00023235"/>
    </source>
</evidence>
<evidence type="ECO:0000256" key="7">
    <source>
        <dbReference type="ARBA" id="ARBA00023125"/>
    </source>
</evidence>
<dbReference type="PANTHER" id="PTHR30153:SF2">
    <property type="entry name" value="REPLICATIVE DNA HELICASE"/>
    <property type="match status" value="1"/>
</dbReference>
<dbReference type="GO" id="GO:0016787">
    <property type="term" value="F:hydrolase activity"/>
    <property type="evidence" value="ECO:0007669"/>
    <property type="project" value="UniProtKB-KW"/>
</dbReference>
<keyword evidence="3" id="KW-0547">Nucleotide-binding</keyword>
<dbReference type="GO" id="GO:0003677">
    <property type="term" value="F:DNA binding"/>
    <property type="evidence" value="ECO:0007669"/>
    <property type="project" value="UniProtKB-KW"/>
</dbReference>
<evidence type="ECO:0000256" key="10">
    <source>
        <dbReference type="ARBA" id="ARBA00048954"/>
    </source>
</evidence>
<dbReference type="InterPro" id="IPR007694">
    <property type="entry name" value="DNA_helicase_DnaB-like_C"/>
</dbReference>
<keyword evidence="5 12" id="KW-0347">Helicase</keyword>
<evidence type="ECO:0000256" key="5">
    <source>
        <dbReference type="ARBA" id="ARBA00022806"/>
    </source>
</evidence>
<sequence>MQSTEMSVIGSILMEPAFLRIARGMLSPRMFEDERLARVFSCALKLAKANLPVDAVTVTDKLGAEYGPLIVDCSQMVPTVSEGNFAVYAGAVLDAWREREIRAAALEIATGGQTADEMTARLSELLKRQYDITSKVRRGTERTFLEAVGETYKNLFAPDTSLKIERGAFGILCDVLGGLQRGGVYVIAARPGDGKTDVALQLAVTLAKDYRVDYRSLEMSTEQLTHRILSRACIINSTRFRDHQINENEQKRIGMVVDAMKGLHLVMDDTGSISAEDVESKLAASKPDVMFIDYLGLMKGDTSGKKPLWQVTGETMHALKASAKRHNVVIVALVQMNRAVDKQKEPTLSDLRGSGDIEADADAVLFMRPEKSEDFLSGDDYWPVQIILAKNRHGVLGRVEYHWQPQYHRYLPLAKGEEA</sequence>
<dbReference type="InterPro" id="IPR027417">
    <property type="entry name" value="P-loop_NTPase"/>
</dbReference>
<keyword evidence="6" id="KW-0067">ATP-binding</keyword>
<dbReference type="Gene3D" id="3.40.50.300">
    <property type="entry name" value="P-loop containing nucleotide triphosphate hydrolases"/>
    <property type="match status" value="1"/>
</dbReference>
<evidence type="ECO:0000313" key="12">
    <source>
        <dbReference type="EMBL" id="DAD85072.1"/>
    </source>
</evidence>
<dbReference type="Pfam" id="PF03796">
    <property type="entry name" value="DnaB_C"/>
    <property type="match status" value="1"/>
</dbReference>
<dbReference type="GO" id="GO:0006260">
    <property type="term" value="P:DNA replication"/>
    <property type="evidence" value="ECO:0007669"/>
    <property type="project" value="UniProtKB-KW"/>
</dbReference>
<dbReference type="InterPro" id="IPR016136">
    <property type="entry name" value="DNA_helicase_N/primase_C"/>
</dbReference>